<dbReference type="SUPFAM" id="SSF47226">
    <property type="entry name" value="Histidine-containing phosphotransfer domain, HPT domain"/>
    <property type="match status" value="1"/>
</dbReference>
<accession>A0ABU8XT51</accession>
<proteinExistence type="predicted"/>
<evidence type="ECO:0000313" key="5">
    <source>
        <dbReference type="Proteomes" id="UP001375743"/>
    </source>
</evidence>
<dbReference type="Pfam" id="PF01627">
    <property type="entry name" value="Hpt"/>
    <property type="match status" value="1"/>
</dbReference>
<dbReference type="Gene3D" id="1.20.120.160">
    <property type="entry name" value="HPT domain"/>
    <property type="match status" value="1"/>
</dbReference>
<dbReference type="EMBL" id="JBBLZC010000014">
    <property type="protein sequence ID" value="MEK0084380.1"/>
    <property type="molecule type" value="Genomic_DNA"/>
</dbReference>
<protein>
    <submittedName>
        <fullName evidence="4">Hpt domain-containing protein</fullName>
    </submittedName>
</protein>
<dbReference type="RefSeq" id="WP_418160230.1">
    <property type="nucleotide sequence ID" value="NZ_JBBLZC010000014.1"/>
</dbReference>
<organism evidence="4 5">
    <name type="scientific">Benzoatithermus flavus</name>
    <dbReference type="NCBI Taxonomy" id="3108223"/>
    <lineage>
        <taxon>Bacteria</taxon>
        <taxon>Pseudomonadati</taxon>
        <taxon>Pseudomonadota</taxon>
        <taxon>Alphaproteobacteria</taxon>
        <taxon>Geminicoccales</taxon>
        <taxon>Geminicoccaceae</taxon>
        <taxon>Benzoatithermus</taxon>
    </lineage>
</organism>
<sequence>MVSQDPPHGAISVPADEVLDRAVVDVLYDDLGTEVVNGILLTAVADIERHGTKLLGLTDAEPEAIRRSAHVLAGVSAAIGAVELTALARQMERTCAVDHGREALQAALRRITSELTAVVTAHG</sequence>
<name>A0ABU8XT51_9PROT</name>
<feature type="domain" description="HPt" evidence="3">
    <location>
        <begin position="28"/>
        <end position="123"/>
    </location>
</feature>
<keyword evidence="5" id="KW-1185">Reference proteome</keyword>
<evidence type="ECO:0000259" key="3">
    <source>
        <dbReference type="PROSITE" id="PS50894"/>
    </source>
</evidence>
<dbReference type="Proteomes" id="UP001375743">
    <property type="component" value="Unassembled WGS sequence"/>
</dbReference>
<dbReference type="PROSITE" id="PS50894">
    <property type="entry name" value="HPT"/>
    <property type="match status" value="1"/>
</dbReference>
<dbReference type="InterPro" id="IPR008207">
    <property type="entry name" value="Sig_transdc_His_kin_Hpt_dom"/>
</dbReference>
<evidence type="ECO:0000256" key="2">
    <source>
        <dbReference type="PROSITE-ProRule" id="PRU00110"/>
    </source>
</evidence>
<reference evidence="4 5" key="1">
    <citation type="submission" date="2024-01" db="EMBL/GenBank/DDBJ databases">
        <title>Multi-omics insights into the function and evolution of sodium benzoate biodegradation pathways in Benzoatithermus flavus gen. nov., sp. nov. from hot spring.</title>
        <authorList>
            <person name="Hu C.-J."/>
            <person name="Li W.-J."/>
        </authorList>
    </citation>
    <scope>NUCLEOTIDE SEQUENCE [LARGE SCALE GENOMIC DNA]</scope>
    <source>
        <strain evidence="4 5">SYSU G07066</strain>
    </source>
</reference>
<gene>
    <name evidence="4" type="ORF">U1T56_14580</name>
</gene>
<feature type="modified residue" description="Phosphohistidine" evidence="2">
    <location>
        <position position="70"/>
    </location>
</feature>
<keyword evidence="1" id="KW-0902">Two-component regulatory system</keyword>
<evidence type="ECO:0000256" key="1">
    <source>
        <dbReference type="ARBA" id="ARBA00023012"/>
    </source>
</evidence>
<evidence type="ECO:0000313" key="4">
    <source>
        <dbReference type="EMBL" id="MEK0084380.1"/>
    </source>
</evidence>
<dbReference type="InterPro" id="IPR036641">
    <property type="entry name" value="HPT_dom_sf"/>
</dbReference>
<comment type="caution">
    <text evidence="4">The sequence shown here is derived from an EMBL/GenBank/DDBJ whole genome shotgun (WGS) entry which is preliminary data.</text>
</comment>
<keyword evidence="2" id="KW-0597">Phosphoprotein</keyword>